<gene>
    <name evidence="1" type="ORF">JFY71_08465</name>
</gene>
<evidence type="ECO:0000313" key="2">
    <source>
        <dbReference type="Proteomes" id="UP000595814"/>
    </source>
</evidence>
<proteinExistence type="predicted"/>
<organism evidence="1 2">
    <name type="scientific">Miniphocaeibacter halophilus</name>
    <dbReference type="NCBI Taxonomy" id="2931922"/>
    <lineage>
        <taxon>Bacteria</taxon>
        <taxon>Bacillati</taxon>
        <taxon>Bacillota</taxon>
        <taxon>Tissierellia</taxon>
        <taxon>Tissierellales</taxon>
        <taxon>Peptoniphilaceae</taxon>
        <taxon>Miniphocaeibacter</taxon>
    </lineage>
</organism>
<sequence length="164" mass="18322">MDKERLFKRAKGWNTFIIVIKIITVIFTVLGLVSLYAINNSKEVRDQLIAVGTDMSVFETSTFDNIISIIILIITIGIIVMAIMNSKKMKNQELFNITPYILIILLVIYSVATTIISAVSLNVPGAMMSIIINMIISILINVLPSVIIISSYNKINNIMGEEQR</sequence>
<reference evidence="1 2" key="1">
    <citation type="journal article" date="2022" name="Int. J. Syst. Evol. Microbiol.">
        <title>Miniphocaeibacter halophilus sp. nov., an ammonium-tolerant acetate-producing bacterium isolated from a biogas system.</title>
        <authorList>
            <person name="Schnurer A."/>
            <person name="Singh A."/>
            <person name="Bi S."/>
            <person name="Qiao W."/>
            <person name="Westerholm M."/>
        </authorList>
    </citation>
    <scope>NUCLEOTIDE SEQUENCE [LARGE SCALE GENOMIC DNA]</scope>
    <source>
        <strain evidence="1 2">AMB_01</strain>
    </source>
</reference>
<protein>
    <submittedName>
        <fullName evidence="1">Uncharacterized protein</fullName>
    </submittedName>
</protein>
<accession>A0AC61MP98</accession>
<keyword evidence="2" id="KW-1185">Reference proteome</keyword>
<dbReference type="EMBL" id="CP066744">
    <property type="protein sequence ID" value="QQK07345.1"/>
    <property type="molecule type" value="Genomic_DNA"/>
</dbReference>
<name>A0AC61MP98_9FIRM</name>
<evidence type="ECO:0000313" key="1">
    <source>
        <dbReference type="EMBL" id="QQK07345.1"/>
    </source>
</evidence>
<dbReference type="Proteomes" id="UP000595814">
    <property type="component" value="Chromosome"/>
</dbReference>